<proteinExistence type="predicted"/>
<dbReference type="GO" id="GO:0004848">
    <property type="term" value="F:ureidoglycolate hydrolase activity"/>
    <property type="evidence" value="ECO:0007669"/>
    <property type="project" value="InterPro"/>
</dbReference>
<dbReference type="GO" id="GO:0000256">
    <property type="term" value="P:allantoin catabolic process"/>
    <property type="evidence" value="ECO:0007669"/>
    <property type="project" value="InterPro"/>
</dbReference>
<dbReference type="InterPro" id="IPR024060">
    <property type="entry name" value="Ureidoglycolate_lyase_dom_sf"/>
</dbReference>
<dbReference type="GO" id="GO:0006144">
    <property type="term" value="P:purine nucleobase metabolic process"/>
    <property type="evidence" value="ECO:0007669"/>
    <property type="project" value="UniProtKB-KW"/>
</dbReference>
<dbReference type="AlphaFoldDB" id="A0A917PID8"/>
<comment type="caution">
    <text evidence="5">The sequence shown here is derived from an EMBL/GenBank/DDBJ whole genome shotgun (WGS) entry which is preliminary data.</text>
</comment>
<evidence type="ECO:0008006" key="7">
    <source>
        <dbReference type="Google" id="ProtNLM"/>
    </source>
</evidence>
<dbReference type="Pfam" id="PF04115">
    <property type="entry name" value="Ureidogly_lyase"/>
    <property type="match status" value="1"/>
</dbReference>
<organism evidence="5 6">
    <name type="scientific">Deinococcus aquiradiocola</name>
    <dbReference type="NCBI Taxonomy" id="393059"/>
    <lineage>
        <taxon>Bacteria</taxon>
        <taxon>Thermotogati</taxon>
        <taxon>Deinococcota</taxon>
        <taxon>Deinococci</taxon>
        <taxon>Deinococcales</taxon>
        <taxon>Deinococcaceae</taxon>
        <taxon>Deinococcus</taxon>
    </lineage>
</organism>
<evidence type="ECO:0000256" key="4">
    <source>
        <dbReference type="ARBA" id="ARBA00047684"/>
    </source>
</evidence>
<dbReference type="Gene3D" id="2.60.120.480">
    <property type="entry name" value="Ureidoglycolate hydrolase"/>
    <property type="match status" value="1"/>
</dbReference>
<dbReference type="InterPro" id="IPR007247">
    <property type="entry name" value="Ureidogly_lyase"/>
</dbReference>
<keyword evidence="3" id="KW-0456">Lyase</keyword>
<protein>
    <recommendedName>
        <fullName evidence="7">Ureidoglycolate hydrolase</fullName>
    </recommendedName>
</protein>
<evidence type="ECO:0000313" key="6">
    <source>
        <dbReference type="Proteomes" id="UP000635726"/>
    </source>
</evidence>
<dbReference type="InterPro" id="IPR011051">
    <property type="entry name" value="RmlC_Cupin_sf"/>
</dbReference>
<keyword evidence="2" id="KW-0659">Purine metabolism</keyword>
<sequence>MTPLPQPVLTVQPLSAGAFAPFGTLLEQPATPAKLTRGDITYWHHTADLAGLQGSGVTGHLIAHRRDLHVTQIERHHHTPEAFIATQGSSVMIFGAPGPADPAALRAFRIDAGQAVLMHPGTWHWAPYPLSDTATFLLVLRAETADHDVEIVDIPQVRLQFPSPTTPEHAKPTPGASP</sequence>
<dbReference type="Proteomes" id="UP000635726">
    <property type="component" value="Unassembled WGS sequence"/>
</dbReference>
<evidence type="ECO:0000313" key="5">
    <source>
        <dbReference type="EMBL" id="GGJ80103.1"/>
    </source>
</evidence>
<evidence type="ECO:0000256" key="3">
    <source>
        <dbReference type="ARBA" id="ARBA00023239"/>
    </source>
</evidence>
<dbReference type="GO" id="GO:0050385">
    <property type="term" value="F:ureidoglycolate lyase activity"/>
    <property type="evidence" value="ECO:0007669"/>
    <property type="project" value="UniProtKB-EC"/>
</dbReference>
<gene>
    <name evidence="5" type="ORF">GCM10008939_25010</name>
</gene>
<name>A0A917PID8_9DEIO</name>
<keyword evidence="6" id="KW-1185">Reference proteome</keyword>
<reference evidence="5" key="1">
    <citation type="journal article" date="2014" name="Int. J. Syst. Evol. Microbiol.">
        <title>Complete genome sequence of Corynebacterium casei LMG S-19264T (=DSM 44701T), isolated from a smear-ripened cheese.</title>
        <authorList>
            <consortium name="US DOE Joint Genome Institute (JGI-PGF)"/>
            <person name="Walter F."/>
            <person name="Albersmeier A."/>
            <person name="Kalinowski J."/>
            <person name="Ruckert C."/>
        </authorList>
    </citation>
    <scope>NUCLEOTIDE SEQUENCE</scope>
    <source>
        <strain evidence="5">JCM 14371</strain>
    </source>
</reference>
<accession>A0A917PID8</accession>
<evidence type="ECO:0000256" key="1">
    <source>
        <dbReference type="ARBA" id="ARBA00011738"/>
    </source>
</evidence>
<comment type="subunit">
    <text evidence="1">Homodimer.</text>
</comment>
<dbReference type="EMBL" id="BMOE01000008">
    <property type="protein sequence ID" value="GGJ80103.1"/>
    <property type="molecule type" value="Genomic_DNA"/>
</dbReference>
<evidence type="ECO:0000256" key="2">
    <source>
        <dbReference type="ARBA" id="ARBA00022631"/>
    </source>
</evidence>
<dbReference type="SUPFAM" id="SSF51182">
    <property type="entry name" value="RmlC-like cupins"/>
    <property type="match status" value="1"/>
</dbReference>
<reference evidence="5" key="2">
    <citation type="submission" date="2020-09" db="EMBL/GenBank/DDBJ databases">
        <authorList>
            <person name="Sun Q."/>
            <person name="Ohkuma M."/>
        </authorList>
    </citation>
    <scope>NUCLEOTIDE SEQUENCE</scope>
    <source>
        <strain evidence="5">JCM 14371</strain>
    </source>
</reference>
<comment type="catalytic activity">
    <reaction evidence="4">
        <text>(S)-ureidoglycolate = urea + glyoxylate</text>
        <dbReference type="Rhea" id="RHEA:11304"/>
        <dbReference type="ChEBI" id="CHEBI:16199"/>
        <dbReference type="ChEBI" id="CHEBI:36655"/>
        <dbReference type="ChEBI" id="CHEBI:57296"/>
        <dbReference type="EC" id="4.3.2.3"/>
    </reaction>
</comment>
<dbReference type="RefSeq" id="WP_188963606.1">
    <property type="nucleotide sequence ID" value="NZ_BMOE01000008.1"/>
</dbReference>